<dbReference type="SMART" id="SM00052">
    <property type="entry name" value="EAL"/>
    <property type="match status" value="1"/>
</dbReference>
<dbReference type="PROSITE" id="PS50883">
    <property type="entry name" value="EAL"/>
    <property type="match status" value="1"/>
</dbReference>
<accession>S6AK12</accession>
<dbReference type="HOGENOM" id="CLU_044951_1_1_4"/>
<dbReference type="InterPro" id="IPR052340">
    <property type="entry name" value="RNase_Y/CdgJ"/>
</dbReference>
<dbReference type="PROSITE" id="PS51833">
    <property type="entry name" value="HDOD"/>
    <property type="match status" value="1"/>
</dbReference>
<evidence type="ECO:0000259" key="1">
    <source>
        <dbReference type="PROSITE" id="PS50883"/>
    </source>
</evidence>
<dbReference type="EMBL" id="AP013066">
    <property type="protein sequence ID" value="BAN34924.1"/>
    <property type="molecule type" value="Genomic_DNA"/>
</dbReference>
<dbReference type="Pfam" id="PF08668">
    <property type="entry name" value="HDOD"/>
    <property type="match status" value="1"/>
</dbReference>
<keyword evidence="4" id="KW-1185">Reference proteome</keyword>
<gene>
    <name evidence="3" type="ORF">SCD_n01088</name>
</gene>
<feature type="domain" description="HDOD" evidence="2">
    <location>
        <begin position="205"/>
        <end position="394"/>
    </location>
</feature>
<dbReference type="SUPFAM" id="SSF141868">
    <property type="entry name" value="EAL domain-like"/>
    <property type="match status" value="1"/>
</dbReference>
<evidence type="ECO:0000313" key="4">
    <source>
        <dbReference type="Proteomes" id="UP000015559"/>
    </source>
</evidence>
<dbReference type="InterPro" id="IPR035919">
    <property type="entry name" value="EAL_sf"/>
</dbReference>
<reference evidence="3 4" key="1">
    <citation type="journal article" date="2012" name="Appl. Environ. Microbiol.">
        <title>Draft genome sequence of a psychrotolerant sulfur-oxidizing bacterium, Sulfuricella denitrificans skB26, and proteomic insights into cold adaptation.</title>
        <authorList>
            <person name="Watanabe T."/>
            <person name="Kojima H."/>
            <person name="Fukui M."/>
        </authorList>
    </citation>
    <scope>NUCLEOTIDE SEQUENCE [LARGE SCALE GENOMIC DNA]</scope>
    <source>
        <strain evidence="4">skB26</strain>
    </source>
</reference>
<proteinExistence type="predicted"/>
<dbReference type="Pfam" id="PF00563">
    <property type="entry name" value="EAL"/>
    <property type="match status" value="1"/>
</dbReference>
<evidence type="ECO:0000259" key="2">
    <source>
        <dbReference type="PROSITE" id="PS51833"/>
    </source>
</evidence>
<dbReference type="Gene3D" id="3.20.20.450">
    <property type="entry name" value="EAL domain"/>
    <property type="match status" value="1"/>
</dbReference>
<dbReference type="SUPFAM" id="SSF109604">
    <property type="entry name" value="HD-domain/PDEase-like"/>
    <property type="match status" value="1"/>
</dbReference>
<dbReference type="InterPro" id="IPR013976">
    <property type="entry name" value="HDOD"/>
</dbReference>
<dbReference type="RefSeq" id="WP_009206128.1">
    <property type="nucleotide sequence ID" value="NC_022357.1"/>
</dbReference>
<dbReference type="Gene3D" id="1.10.3210.10">
    <property type="entry name" value="Hypothetical protein af1432"/>
    <property type="match status" value="1"/>
</dbReference>
<dbReference type="InterPro" id="IPR014408">
    <property type="entry name" value="dGMP_Pdiesterase_EAL/HD-GYP"/>
</dbReference>
<keyword evidence="3" id="KW-0378">Hydrolase</keyword>
<organism evidence="3 4">
    <name type="scientific">Sulfuricella denitrificans (strain DSM 22764 / NBRC 105220 / skB26)</name>
    <dbReference type="NCBI Taxonomy" id="1163617"/>
    <lineage>
        <taxon>Bacteria</taxon>
        <taxon>Pseudomonadati</taxon>
        <taxon>Pseudomonadota</taxon>
        <taxon>Betaproteobacteria</taxon>
        <taxon>Nitrosomonadales</taxon>
        <taxon>Sulfuricellaceae</taxon>
        <taxon>Sulfuricella</taxon>
    </lineage>
</organism>
<evidence type="ECO:0000313" key="3">
    <source>
        <dbReference type="EMBL" id="BAN34924.1"/>
    </source>
</evidence>
<dbReference type="KEGG" id="sdr:SCD_n01088"/>
<dbReference type="eggNOG" id="COG3434">
    <property type="taxonomic scope" value="Bacteria"/>
</dbReference>
<dbReference type="GO" id="GO:0016787">
    <property type="term" value="F:hydrolase activity"/>
    <property type="evidence" value="ECO:0007669"/>
    <property type="project" value="UniProtKB-KW"/>
</dbReference>
<sequence length="415" mass="46567">MHNLLQAQEIFLGLKLILDKRQHLVAYELLFSSGELNAVHFLDNTQATSQAINDAFSQFEIGEALAVYECLIKVRQELLMSDAIEILSQHRVTLELLETGVVDLPLIERCRELKEMGFDLALDDYVNDGTFDPLLDVVDIVKIDITLQDWPSTLGIVNKLRNYPVRLLAEKVESHEQYLQCAEAGFDLFQGYYFARPNLAIGKCTLPNQAIMLKLLGLILTDAPDHEIEQVLKQDAGLSLKLLRLVNSVSMGLKTKISSFNQSIKIVGRRQMQRWLQLLLYTPQQDDVSYSPLLRLAARRGKLMESLAQKCKESDRDFHDRAFMTGILSLLDALLNRPLMEVIDLINPADEIADALLNKSGNLGGLLSLAEMTEQGRFDHAGDVLESLGLAVQDLMGAEVDALRWSNSITTEMAQ</sequence>
<feature type="domain" description="EAL" evidence="1">
    <location>
        <begin position="1"/>
        <end position="211"/>
    </location>
</feature>
<dbReference type="PANTHER" id="PTHR33525:SF4">
    <property type="entry name" value="CYCLIC DI-GMP PHOSPHODIESTERASE CDGJ"/>
    <property type="match status" value="1"/>
</dbReference>
<dbReference type="AlphaFoldDB" id="S6AK12"/>
<dbReference type="OrthoDB" id="9804751at2"/>
<dbReference type="InterPro" id="IPR001633">
    <property type="entry name" value="EAL_dom"/>
</dbReference>
<protein>
    <submittedName>
        <fullName evidence="3">Diguanylate phosphodiesterase metal dependent hydrolase domain-containing protein</fullName>
    </submittedName>
</protein>
<dbReference type="PIRSF" id="PIRSF003180">
    <property type="entry name" value="DiGMPpdiest_YuxH"/>
    <property type="match status" value="1"/>
</dbReference>
<name>S6AK12_SULDS</name>
<dbReference type="Proteomes" id="UP000015559">
    <property type="component" value="Chromosome"/>
</dbReference>
<dbReference type="PANTHER" id="PTHR33525">
    <property type="match status" value="1"/>
</dbReference>